<comment type="caution">
    <text evidence="4">The sequence shown here is derived from an EMBL/GenBank/DDBJ whole genome shotgun (WGS) entry which is preliminary data.</text>
</comment>
<feature type="transmembrane region" description="Helical" evidence="3">
    <location>
        <begin position="247"/>
        <end position="263"/>
    </location>
</feature>
<feature type="compositionally biased region" description="Low complexity" evidence="2">
    <location>
        <begin position="680"/>
        <end position="695"/>
    </location>
</feature>
<dbReference type="Proteomes" id="UP000318582">
    <property type="component" value="Unassembled WGS sequence"/>
</dbReference>
<evidence type="ECO:0000256" key="3">
    <source>
        <dbReference type="SAM" id="Phobius"/>
    </source>
</evidence>
<feature type="transmembrane region" description="Helical" evidence="3">
    <location>
        <begin position="308"/>
        <end position="328"/>
    </location>
</feature>
<feature type="coiled-coil region" evidence="1">
    <location>
        <begin position="647"/>
        <end position="674"/>
    </location>
</feature>
<evidence type="ECO:0000256" key="2">
    <source>
        <dbReference type="SAM" id="MobiDB-lite"/>
    </source>
</evidence>
<name>A0A507E8K6_9FUNG</name>
<evidence type="ECO:0000256" key="1">
    <source>
        <dbReference type="SAM" id="Coils"/>
    </source>
</evidence>
<feature type="compositionally biased region" description="Pro residues" evidence="2">
    <location>
        <begin position="425"/>
        <end position="441"/>
    </location>
</feature>
<feature type="transmembrane region" description="Helical" evidence="3">
    <location>
        <begin position="157"/>
        <end position="177"/>
    </location>
</feature>
<organism evidence="4 5">
    <name type="scientific">Powellomyces hirtus</name>
    <dbReference type="NCBI Taxonomy" id="109895"/>
    <lineage>
        <taxon>Eukaryota</taxon>
        <taxon>Fungi</taxon>
        <taxon>Fungi incertae sedis</taxon>
        <taxon>Chytridiomycota</taxon>
        <taxon>Chytridiomycota incertae sedis</taxon>
        <taxon>Chytridiomycetes</taxon>
        <taxon>Spizellomycetales</taxon>
        <taxon>Powellomycetaceae</taxon>
        <taxon>Powellomyces</taxon>
    </lineage>
</organism>
<keyword evidence="3" id="KW-0812">Transmembrane</keyword>
<feature type="region of interest" description="Disordered" evidence="2">
    <location>
        <begin position="1"/>
        <end position="96"/>
    </location>
</feature>
<dbReference type="AlphaFoldDB" id="A0A507E8K6"/>
<reference evidence="4 5" key="1">
    <citation type="journal article" date="2019" name="Sci. Rep.">
        <title>Comparative genomics of chytrid fungi reveal insights into the obligate biotrophic and pathogenic lifestyle of Synchytrium endobioticum.</title>
        <authorList>
            <person name="van de Vossenberg B.T.L.H."/>
            <person name="Warris S."/>
            <person name="Nguyen H.D.T."/>
            <person name="van Gent-Pelzer M.P.E."/>
            <person name="Joly D.L."/>
            <person name="van de Geest H.C."/>
            <person name="Bonants P.J.M."/>
            <person name="Smith D.S."/>
            <person name="Levesque C.A."/>
            <person name="van der Lee T.A.J."/>
        </authorList>
    </citation>
    <scope>NUCLEOTIDE SEQUENCE [LARGE SCALE GENOMIC DNA]</scope>
    <source>
        <strain evidence="4 5">CBS 809.83</strain>
    </source>
</reference>
<evidence type="ECO:0000313" key="5">
    <source>
        <dbReference type="Proteomes" id="UP000318582"/>
    </source>
</evidence>
<sequence>MSKLKADAASSIRAAATTAGSASGSLPRTFHTPESTTFRTPKETPTAHEADNYFPIVGNDGQPISHSRTPHEEQQQHIKPAALRAPTSGEYSVDEAHSRPWAMSAVSFAPHSSGNTSQVELLPGERDEENQDHPTQPHEQPPNWREVKGKLERYFKINSAGAQVAFTVLLVALFTLINPLEDRFPTNTVYIVIATVIVASPNQTISVRLYTQRLIGVVVAGVLSLAVLGLDALVAPRYCLDCSYKPYAVGFILFFFIYCSVSLRESIPGQAYTSKLTDMTFVITLLGAYDDLRKNPESQRYAPPLARMASMVVGLLLTMIGASIFWPVRVNLVHRIETGNLFKEMASYFHDLIHEGYLKDPSQIPHLSDHRRMSAQWGGTVESIAVGGGMDVIGSEEAAAAPRLTLDRTQKVRTRSAMGWVFGDVPPPAASAPPTPPPSSTPPSGSRDTHSPVVIDMPVSGAPVDNPTLWQQMFEDALDKGHSDSDGPDIVKTFHEKTHPAAVHIIRTLEKERARLEASYQVEVRWTQRPHFIPIAPLTQVIRRLRLLYYQLSGLYSDRLITLRALSPRFLESAHLATNSSMSEWVTTWMSDAVALMHVINSSSTDPALFSMERYTSTLCKALIDLGDVVLWTTSQGQRIIGSAELAARLEVTVEEVLEKRDALEEELLRIRKQLLESDSAASPASSSSPPASSSLPTHPVQPYQTDLTNDPHYNDFPSSSSTTAHVRRSSRNRVFGSPPIPAPHPHSLSHDRHHGAAGALTADRPPDPYLETRAILAFQYATYVRLWEITEVVLSAARAVGKLIKVYS</sequence>
<feature type="transmembrane region" description="Helical" evidence="3">
    <location>
        <begin position="214"/>
        <end position="235"/>
    </location>
</feature>
<accession>A0A507E8K6</accession>
<feature type="compositionally biased region" description="Basic and acidic residues" evidence="2">
    <location>
        <begin position="40"/>
        <end position="51"/>
    </location>
</feature>
<keyword evidence="1" id="KW-0175">Coiled coil</keyword>
<keyword evidence="5" id="KW-1185">Reference proteome</keyword>
<evidence type="ECO:0000313" key="4">
    <source>
        <dbReference type="EMBL" id="TPX60232.1"/>
    </source>
</evidence>
<feature type="region of interest" description="Disordered" evidence="2">
    <location>
        <begin position="422"/>
        <end position="454"/>
    </location>
</feature>
<feature type="transmembrane region" description="Helical" evidence="3">
    <location>
        <begin position="189"/>
        <end position="207"/>
    </location>
</feature>
<feature type="region of interest" description="Disordered" evidence="2">
    <location>
        <begin position="679"/>
        <end position="766"/>
    </location>
</feature>
<dbReference type="EMBL" id="QEAQ01000017">
    <property type="protein sequence ID" value="TPX60232.1"/>
    <property type="molecule type" value="Genomic_DNA"/>
</dbReference>
<protein>
    <submittedName>
        <fullName evidence="4">Uncharacterized protein</fullName>
    </submittedName>
</protein>
<feature type="compositionally biased region" description="Low complexity" evidence="2">
    <location>
        <begin position="7"/>
        <end position="25"/>
    </location>
</feature>
<gene>
    <name evidence="4" type="ORF">PhCBS80983_g01949</name>
</gene>
<keyword evidence="3" id="KW-1133">Transmembrane helix</keyword>
<keyword evidence="3" id="KW-0472">Membrane</keyword>
<proteinExistence type="predicted"/>
<dbReference type="STRING" id="109895.A0A507E8K6"/>